<comment type="caution">
    <text evidence="1">The sequence shown here is derived from an EMBL/GenBank/DDBJ whole genome shotgun (WGS) entry which is preliminary data.</text>
</comment>
<gene>
    <name evidence="1" type="ORF">BFC18_10530</name>
</gene>
<sequence>MTAAFRDYSIEQNGVYHFYDLNPGILPQTPSEVIQQLPGPSVLHINGRTDGCRVITALIHGDSANSLRALLATLKDGGAPATNVKVIIVSVEAAKLTPVFSHSYLPGQRDLNRCFREPFLYQSDHLANRLLNYLETWRPESVVDIHDTLAMTHAFAISVCENHAHKVLASYFTDLLIFSPISIGALTDLNIGCPIISVHAPSDYAGIQQCNLYKNLMRFWQTDVLQQQQEVSVLSQPRRLELRRSAALTFSDKPVFGVNCTLRQDIENCSFTVQHPGDVLGWVDHNKLAHFRVVGRAPREKVSDFFCADDNSLTVAQPMKLFVLGKSTDLAKSNCLFYFSTGS</sequence>
<dbReference type="Proteomes" id="UP000175691">
    <property type="component" value="Unassembled WGS sequence"/>
</dbReference>
<dbReference type="EMBL" id="MDHN01000021">
    <property type="protein sequence ID" value="OFC70878.1"/>
    <property type="molecule type" value="Genomic_DNA"/>
</dbReference>
<evidence type="ECO:0008006" key="3">
    <source>
        <dbReference type="Google" id="ProtNLM"/>
    </source>
</evidence>
<keyword evidence="2" id="KW-1185">Reference proteome</keyword>
<dbReference type="OrthoDB" id="9782876at2"/>
<dbReference type="AlphaFoldDB" id="A0A1E7ZBJ2"/>
<dbReference type="Gene3D" id="3.40.630.10">
    <property type="entry name" value="Zn peptidases"/>
    <property type="match status" value="1"/>
</dbReference>
<organism evidence="1 2">
    <name type="scientific">Alteromonas confluentis</name>
    <dbReference type="NCBI Taxonomy" id="1656094"/>
    <lineage>
        <taxon>Bacteria</taxon>
        <taxon>Pseudomonadati</taxon>
        <taxon>Pseudomonadota</taxon>
        <taxon>Gammaproteobacteria</taxon>
        <taxon>Alteromonadales</taxon>
        <taxon>Alteromonadaceae</taxon>
        <taxon>Alteromonas/Salinimonas group</taxon>
        <taxon>Alteromonas</taxon>
    </lineage>
</organism>
<accession>A0A1E7ZBJ2</accession>
<proteinExistence type="predicted"/>
<dbReference type="SUPFAM" id="SSF53187">
    <property type="entry name" value="Zn-dependent exopeptidases"/>
    <property type="match status" value="1"/>
</dbReference>
<evidence type="ECO:0000313" key="1">
    <source>
        <dbReference type="EMBL" id="OFC70878.1"/>
    </source>
</evidence>
<dbReference type="CDD" id="cd06256">
    <property type="entry name" value="M14_ASTE_ASPA-like"/>
    <property type="match status" value="1"/>
</dbReference>
<dbReference type="STRING" id="1656094.BFC18_10530"/>
<name>A0A1E7ZBJ2_9ALTE</name>
<evidence type="ECO:0000313" key="2">
    <source>
        <dbReference type="Proteomes" id="UP000175691"/>
    </source>
</evidence>
<dbReference type="RefSeq" id="WP_070125270.1">
    <property type="nucleotide sequence ID" value="NZ_MDHN01000021.1"/>
</dbReference>
<reference evidence="1 2" key="1">
    <citation type="submission" date="2016-08" db="EMBL/GenBank/DDBJ databases">
        <authorList>
            <person name="Seilhamer J.J."/>
        </authorList>
    </citation>
    <scope>NUCLEOTIDE SEQUENCE [LARGE SCALE GENOMIC DNA]</scope>
    <source>
        <strain evidence="1 2">KCTC 42603</strain>
    </source>
</reference>
<protein>
    <recommendedName>
        <fullName evidence="3">Succinylglutamate desuccinylase</fullName>
    </recommendedName>
</protein>